<feature type="domain" description="Transposase IS116/IS110/IS902 C-terminal" evidence="1">
    <location>
        <begin position="2"/>
        <end position="52"/>
    </location>
</feature>
<reference evidence="2" key="1">
    <citation type="submission" date="2022-08" db="EMBL/GenBank/DDBJ databases">
        <title>Genomic Encyclopedia of Type Strains, Phase V (KMG-V): Genome sequencing to study the core and pangenomes of soil and plant-associated prokaryotes.</title>
        <authorList>
            <person name="Whitman W."/>
        </authorList>
    </citation>
    <scope>NUCLEOTIDE SEQUENCE</scope>
    <source>
        <strain evidence="2">SP3002</strain>
    </source>
</reference>
<dbReference type="Pfam" id="PF02371">
    <property type="entry name" value="Transposase_20"/>
    <property type="match status" value="1"/>
</dbReference>
<dbReference type="GO" id="GO:0003677">
    <property type="term" value="F:DNA binding"/>
    <property type="evidence" value="ECO:0007669"/>
    <property type="project" value="InterPro"/>
</dbReference>
<name>A0AAW5PBX4_9BACT</name>
<organism evidence="2 3">
    <name type="scientific">Salinibacter ruber</name>
    <dbReference type="NCBI Taxonomy" id="146919"/>
    <lineage>
        <taxon>Bacteria</taxon>
        <taxon>Pseudomonadati</taxon>
        <taxon>Rhodothermota</taxon>
        <taxon>Rhodothermia</taxon>
        <taxon>Rhodothermales</taxon>
        <taxon>Salinibacteraceae</taxon>
        <taxon>Salinibacter</taxon>
    </lineage>
</organism>
<dbReference type="EMBL" id="JANTZM010000036">
    <property type="protein sequence ID" value="MCS4159527.1"/>
    <property type="molecule type" value="Genomic_DNA"/>
</dbReference>
<dbReference type="AlphaFoldDB" id="A0AAW5PBX4"/>
<protein>
    <submittedName>
        <fullName evidence="2">Transposase</fullName>
    </submittedName>
</protein>
<dbReference type="GO" id="GO:0006313">
    <property type="term" value="P:DNA transposition"/>
    <property type="evidence" value="ECO:0007669"/>
    <property type="project" value="InterPro"/>
</dbReference>
<accession>A0AAW5PBX4</accession>
<sequence>MLYIEIGDIDRFDSIEKLVACAGPDPQVEQSGDQVSEKGISKRGNRYIRSYMDA</sequence>
<dbReference type="GO" id="GO:0004803">
    <property type="term" value="F:transposase activity"/>
    <property type="evidence" value="ECO:0007669"/>
    <property type="project" value="InterPro"/>
</dbReference>
<gene>
    <name evidence="2" type="ORF">GGP99_003520</name>
</gene>
<dbReference type="InterPro" id="IPR003346">
    <property type="entry name" value="Transposase_20"/>
</dbReference>
<proteinExistence type="predicted"/>
<evidence type="ECO:0000313" key="2">
    <source>
        <dbReference type="EMBL" id="MCS4159527.1"/>
    </source>
</evidence>
<comment type="caution">
    <text evidence="2">The sequence shown here is derived from an EMBL/GenBank/DDBJ whole genome shotgun (WGS) entry which is preliminary data.</text>
</comment>
<dbReference type="RefSeq" id="WP_259258636.1">
    <property type="nucleotide sequence ID" value="NZ_JANTZM010000036.1"/>
</dbReference>
<dbReference type="Proteomes" id="UP001155110">
    <property type="component" value="Unassembled WGS sequence"/>
</dbReference>
<evidence type="ECO:0000259" key="1">
    <source>
        <dbReference type="Pfam" id="PF02371"/>
    </source>
</evidence>
<evidence type="ECO:0000313" key="3">
    <source>
        <dbReference type="Proteomes" id="UP001155110"/>
    </source>
</evidence>